<evidence type="ECO:0000313" key="1">
    <source>
        <dbReference type="EMBL" id="KJU85537.1"/>
    </source>
</evidence>
<dbReference type="AlphaFoldDB" id="A0A0F3GUL5"/>
<dbReference type="Proteomes" id="UP000033423">
    <property type="component" value="Unassembled WGS sequence"/>
</dbReference>
<comment type="caution">
    <text evidence="1">The sequence shown here is derived from an EMBL/GenBank/DDBJ whole genome shotgun (WGS) entry which is preliminary data.</text>
</comment>
<accession>A0A0F3GUL5</accession>
<protein>
    <submittedName>
        <fullName evidence="1">Uncharacterized protein</fullName>
    </submittedName>
</protein>
<keyword evidence="2" id="KW-1185">Reference proteome</keyword>
<organism evidence="1 2">
    <name type="scientific">Candidatus Magnetobacterium bavaricum</name>
    <dbReference type="NCBI Taxonomy" id="29290"/>
    <lineage>
        <taxon>Bacteria</taxon>
        <taxon>Pseudomonadati</taxon>
        <taxon>Nitrospirota</taxon>
        <taxon>Thermodesulfovibrionia</taxon>
        <taxon>Thermodesulfovibrionales</taxon>
        <taxon>Candidatus Magnetobacteriaceae</taxon>
        <taxon>Candidatus Magnetobacterium</taxon>
    </lineage>
</organism>
<sequence>MEIFLFYFHVRSLKQFLYFFQVFPKTMHLKHSVHIKIYYHRFCRKTELSSVHLRYGQVEIYVI</sequence>
<reference evidence="1 2" key="1">
    <citation type="submission" date="2015-02" db="EMBL/GenBank/DDBJ databases">
        <title>Single-cell genomics of uncultivated deep-branching MTB reveals a conserved set of magnetosome genes.</title>
        <authorList>
            <person name="Kolinko S."/>
            <person name="Richter M."/>
            <person name="Glockner F.O."/>
            <person name="Brachmann A."/>
            <person name="Schuler D."/>
        </authorList>
    </citation>
    <scope>NUCLEOTIDE SEQUENCE [LARGE SCALE GENOMIC DNA]</scope>
    <source>
        <strain evidence="1">TM-1</strain>
    </source>
</reference>
<name>A0A0F3GUL5_9BACT</name>
<dbReference type="EMBL" id="LACI01000980">
    <property type="protein sequence ID" value="KJU85537.1"/>
    <property type="molecule type" value="Genomic_DNA"/>
</dbReference>
<evidence type="ECO:0000313" key="2">
    <source>
        <dbReference type="Proteomes" id="UP000033423"/>
    </source>
</evidence>
<proteinExistence type="predicted"/>
<gene>
    <name evidence="1" type="ORF">MBAV_002269</name>
</gene>